<dbReference type="GeneID" id="94434071"/>
<comment type="caution">
    <text evidence="1">The sequence shown here is derived from an EMBL/GenBank/DDBJ whole genome shotgun (WGS) entry which is preliminary data.</text>
</comment>
<sequence length="127" mass="14578">MYIQVISVGLVKMNGLRVYFYMRLLNRFLRRREERKEEVEGRWICVCSSHQGRCPDTPAWYGGNVCLVDRVLQLHHLICLGMDGICLPLSSHLSVCLSIHFESIYLSSICLSRFNLSISLSLISLSL</sequence>
<keyword evidence="2" id="KW-1185">Reference proteome</keyword>
<evidence type="ECO:0000313" key="1">
    <source>
        <dbReference type="EMBL" id="PHJ15429.1"/>
    </source>
</evidence>
<evidence type="ECO:0000313" key="2">
    <source>
        <dbReference type="Proteomes" id="UP000221165"/>
    </source>
</evidence>
<dbReference type="EMBL" id="MIGC01008202">
    <property type="protein sequence ID" value="PHJ15429.1"/>
    <property type="molecule type" value="Genomic_DNA"/>
</dbReference>
<protein>
    <submittedName>
        <fullName evidence="1">Uncharacterized protein</fullName>
    </submittedName>
</protein>
<dbReference type="RefSeq" id="XP_067917163.1">
    <property type="nucleotide sequence ID" value="XM_068070860.1"/>
</dbReference>
<reference evidence="1 2" key="1">
    <citation type="journal article" date="2017" name="Int. J. Parasitol.">
        <title>The genome of the protozoan parasite Cystoisospora suis and a reverse vaccinology approach to identify vaccine candidates.</title>
        <authorList>
            <person name="Palmieri N."/>
            <person name="Shrestha A."/>
            <person name="Ruttkowski B."/>
            <person name="Beck T."/>
            <person name="Vogl C."/>
            <person name="Tomley F."/>
            <person name="Blake D.P."/>
            <person name="Joachim A."/>
        </authorList>
    </citation>
    <scope>NUCLEOTIDE SEQUENCE [LARGE SCALE GENOMIC DNA]</scope>
    <source>
        <strain evidence="1 2">Wien I</strain>
    </source>
</reference>
<proteinExistence type="predicted"/>
<dbReference type="Proteomes" id="UP000221165">
    <property type="component" value="Unassembled WGS sequence"/>
</dbReference>
<dbReference type="VEuPathDB" id="ToxoDB:CSUI_010759"/>
<name>A0A2C6KE66_9APIC</name>
<gene>
    <name evidence="1" type="ORF">CSUI_010759</name>
</gene>
<accession>A0A2C6KE66</accession>
<dbReference type="AlphaFoldDB" id="A0A2C6KE66"/>
<organism evidence="1 2">
    <name type="scientific">Cystoisospora suis</name>
    <dbReference type="NCBI Taxonomy" id="483139"/>
    <lineage>
        <taxon>Eukaryota</taxon>
        <taxon>Sar</taxon>
        <taxon>Alveolata</taxon>
        <taxon>Apicomplexa</taxon>
        <taxon>Conoidasida</taxon>
        <taxon>Coccidia</taxon>
        <taxon>Eucoccidiorida</taxon>
        <taxon>Eimeriorina</taxon>
        <taxon>Sarcocystidae</taxon>
        <taxon>Cystoisospora</taxon>
    </lineage>
</organism>